<dbReference type="Gene3D" id="3.40.50.300">
    <property type="entry name" value="P-loop containing nucleotide triphosphate hydrolases"/>
    <property type="match status" value="1"/>
</dbReference>
<dbReference type="OrthoDB" id="9775224at2"/>
<proteinExistence type="inferred from homology"/>
<dbReference type="InterPro" id="IPR027417">
    <property type="entry name" value="P-loop_NTPase"/>
</dbReference>
<keyword evidence="6" id="KW-1185">Reference proteome</keyword>
<dbReference type="PATRIC" id="fig|1234595.3.peg.710"/>
<feature type="domain" description="Polyphosphate kinase-2-related" evidence="4">
    <location>
        <begin position="18"/>
        <end position="235"/>
    </location>
</feature>
<name>M2SEF7_9SPHN</name>
<gene>
    <name evidence="5" type="ORF">C725_0712</name>
</gene>
<evidence type="ECO:0000313" key="6">
    <source>
        <dbReference type="Proteomes" id="UP000011717"/>
    </source>
</evidence>
<dbReference type="InterPro" id="IPR016898">
    <property type="entry name" value="Polyphosphate_phosphotransfera"/>
</dbReference>
<protein>
    <recommendedName>
        <fullName evidence="4">Polyphosphate kinase-2-related domain-containing protein</fullName>
    </recommendedName>
</protein>
<evidence type="ECO:0000313" key="5">
    <source>
        <dbReference type="EMBL" id="EMD83740.1"/>
    </source>
</evidence>
<dbReference type="Pfam" id="PF03976">
    <property type="entry name" value="PPK2"/>
    <property type="match status" value="1"/>
</dbReference>
<organism evidence="5 6">
    <name type="scientific">Pacificimonas flava</name>
    <dbReference type="NCBI Taxonomy" id="1234595"/>
    <lineage>
        <taxon>Bacteria</taxon>
        <taxon>Pseudomonadati</taxon>
        <taxon>Pseudomonadota</taxon>
        <taxon>Alphaproteobacteria</taxon>
        <taxon>Sphingomonadales</taxon>
        <taxon>Sphingosinicellaceae</taxon>
        <taxon>Pacificimonas</taxon>
    </lineage>
</organism>
<comment type="caution">
    <text evidence="5">The sequence shown here is derived from an EMBL/GenBank/DDBJ whole genome shotgun (WGS) entry which is preliminary data.</text>
</comment>
<keyword evidence="3" id="KW-0418">Kinase</keyword>
<dbReference type="InterPro" id="IPR022488">
    <property type="entry name" value="PPK2-related"/>
</dbReference>
<evidence type="ECO:0000259" key="4">
    <source>
        <dbReference type="Pfam" id="PF03976"/>
    </source>
</evidence>
<dbReference type="PANTHER" id="PTHR34383:SF3">
    <property type="entry name" value="POLYPHOSPHATE:AMP PHOSPHOTRANSFERASE"/>
    <property type="match status" value="1"/>
</dbReference>
<evidence type="ECO:0000256" key="2">
    <source>
        <dbReference type="ARBA" id="ARBA00022679"/>
    </source>
</evidence>
<comment type="similarity">
    <text evidence="1">Belongs to the polyphosphate kinase 2 (PPK2) family. Class I subfamily.</text>
</comment>
<dbReference type="EMBL" id="AMRV01000002">
    <property type="protein sequence ID" value="EMD83740.1"/>
    <property type="molecule type" value="Genomic_DNA"/>
</dbReference>
<dbReference type="RefSeq" id="WP_008600200.1">
    <property type="nucleotide sequence ID" value="NZ_AMRV01000002.1"/>
</dbReference>
<keyword evidence="2" id="KW-0808">Transferase</keyword>
<dbReference type="PANTHER" id="PTHR34383">
    <property type="entry name" value="POLYPHOSPHATE:AMP PHOSPHOTRANSFERASE-RELATED"/>
    <property type="match status" value="1"/>
</dbReference>
<evidence type="ECO:0000256" key="3">
    <source>
        <dbReference type="ARBA" id="ARBA00022777"/>
    </source>
</evidence>
<reference evidence="5 6" key="1">
    <citation type="journal article" date="2013" name="Genome Announc.">
        <title>Draft Genome Sequence of Strain JLT2015T, Belonging to the Family Sphingomonadaceae of the Alphaproteobacteria.</title>
        <authorList>
            <person name="Tang K."/>
            <person name="Liu K."/>
            <person name="Li S."/>
            <person name="Jiao N."/>
        </authorList>
    </citation>
    <scope>NUCLEOTIDE SEQUENCE [LARGE SCALE GENOMIC DNA]</scope>
    <source>
        <strain evidence="5 6">JLT2015</strain>
    </source>
</reference>
<accession>M2SEF7</accession>
<dbReference type="PIRSF" id="PIRSF028756">
    <property type="entry name" value="PPK2_prd"/>
    <property type="match status" value="1"/>
</dbReference>
<sequence length="262" mass="30433">MTIRLEDYETGAPPPKGHKKRLKALQKRLFHLQVAHIVHRRRAIIMFEGWDASGKGGTIRRLTRKWDPRYFEVYPIAAPTEAEKARHFLWRFWQRLPAWRNLSVFDRSWYGRVLVERVEGYASPAEWPRAYDEINAFEAEQIAANTPVIKLFMHIDQDEQDRRLASRLDNPWKRWKTGPDDYRNRAQRPAYLEAISEMLERTDTATAPWKILDANDKRSARLEALSYIADRLEANCPASPPPLDPSVAALAETAFGYSSDEG</sequence>
<dbReference type="Proteomes" id="UP000011717">
    <property type="component" value="Unassembled WGS sequence"/>
</dbReference>
<dbReference type="AlphaFoldDB" id="M2SEF7"/>
<evidence type="ECO:0000256" key="1">
    <source>
        <dbReference type="ARBA" id="ARBA00009924"/>
    </source>
</evidence>
<dbReference type="GO" id="GO:0008976">
    <property type="term" value="F:polyphosphate kinase activity"/>
    <property type="evidence" value="ECO:0007669"/>
    <property type="project" value="InterPro"/>
</dbReference>
<dbReference type="SUPFAM" id="SSF52540">
    <property type="entry name" value="P-loop containing nucleoside triphosphate hydrolases"/>
    <property type="match status" value="1"/>
</dbReference>